<evidence type="ECO:0000313" key="1">
    <source>
        <dbReference type="EMBL" id="JAC40562.1"/>
    </source>
</evidence>
<name>A0A034VEM2_BACDO</name>
<organism evidence="1">
    <name type="scientific">Bactrocera dorsalis</name>
    <name type="common">Oriental fruit fly</name>
    <name type="synonym">Dacus dorsalis</name>
    <dbReference type="NCBI Taxonomy" id="27457"/>
    <lineage>
        <taxon>Eukaryota</taxon>
        <taxon>Metazoa</taxon>
        <taxon>Ecdysozoa</taxon>
        <taxon>Arthropoda</taxon>
        <taxon>Hexapoda</taxon>
        <taxon>Insecta</taxon>
        <taxon>Pterygota</taxon>
        <taxon>Neoptera</taxon>
        <taxon>Endopterygota</taxon>
        <taxon>Diptera</taxon>
        <taxon>Brachycera</taxon>
        <taxon>Muscomorpha</taxon>
        <taxon>Tephritoidea</taxon>
        <taxon>Tephritidae</taxon>
        <taxon>Bactrocera</taxon>
        <taxon>Bactrocera</taxon>
    </lineage>
</organism>
<protein>
    <submittedName>
        <fullName evidence="1">Uncharacterized protein</fullName>
    </submittedName>
</protein>
<proteinExistence type="predicted"/>
<sequence>MSCQHVSRLNTTEATSVLSEDQDPYVFTETVPTTPPILFNAQVLIAPNNFFFIESHLSVIEYVFDICVEIAKQGIHRRARNNNYSNANTKFIPNTSRKCCSSNHRHTNAGGISIRLTSHQQTTNTNSYNQRKIKIQSETTIGTLEWQ</sequence>
<dbReference type="AlphaFoldDB" id="A0A034VEM2"/>
<reference evidence="1" key="1">
    <citation type="journal article" date="2014" name="BMC Genomics">
        <title>Characterizing the developmental transcriptome of the oriental fruit fly, Bactrocera dorsalis (Diptera: Tephritidae) through comparative genomic analysis with Drosophila melanogaster utilizing modENCODE datasets.</title>
        <authorList>
            <person name="Geib S.M."/>
            <person name="Calla B."/>
            <person name="Hall B."/>
            <person name="Hou S."/>
            <person name="Manoukis N.C."/>
        </authorList>
    </citation>
    <scope>NUCLEOTIDE SEQUENCE</scope>
    <source>
        <strain evidence="1">Punador</strain>
    </source>
</reference>
<dbReference type="OrthoDB" id="10038011at2759"/>
<accession>A0A034VEM2</accession>
<dbReference type="EMBL" id="GAKP01018390">
    <property type="protein sequence ID" value="JAC40562.1"/>
    <property type="molecule type" value="Transcribed_RNA"/>
</dbReference>